<keyword evidence="6" id="KW-0521">NADP</keyword>
<comment type="pathway">
    <text evidence="2">Plant hormone metabolism; auxin biosynthesis.</text>
</comment>
<evidence type="ECO:0000313" key="11">
    <source>
        <dbReference type="EMBL" id="RVX03277.1"/>
    </source>
</evidence>
<dbReference type="Proteomes" id="UP000288805">
    <property type="component" value="Unassembled WGS sequence"/>
</dbReference>
<dbReference type="Gene3D" id="3.50.50.60">
    <property type="entry name" value="FAD/NAD(P)-binding domain"/>
    <property type="match status" value="1"/>
</dbReference>
<evidence type="ECO:0000256" key="5">
    <source>
        <dbReference type="ARBA" id="ARBA00022827"/>
    </source>
</evidence>
<evidence type="ECO:0000256" key="3">
    <source>
        <dbReference type="ARBA" id="ARBA00009183"/>
    </source>
</evidence>
<dbReference type="PANTHER" id="PTHR43539">
    <property type="entry name" value="FLAVIN-BINDING MONOOXYGENASE-LIKE PROTEIN (AFU_ORTHOLOGUE AFUA_4G09220)"/>
    <property type="match status" value="1"/>
</dbReference>
<dbReference type="PANTHER" id="PTHR43539:SF9">
    <property type="entry name" value="INDOLE-3-PYRUVATE MONOOXYGENASE YUCCA11-RELATED"/>
    <property type="match status" value="1"/>
</dbReference>
<evidence type="ECO:0000256" key="8">
    <source>
        <dbReference type="ARBA" id="ARBA00023070"/>
    </source>
</evidence>
<keyword evidence="5" id="KW-0274">FAD</keyword>
<comment type="cofactor">
    <cofactor evidence="1">
        <name>FAD</name>
        <dbReference type="ChEBI" id="CHEBI:57692"/>
    </cofactor>
</comment>
<protein>
    <recommendedName>
        <fullName evidence="9">indole-3-pyruvate monooxygenase</fullName>
        <ecNumber evidence="9">1.14.13.168</ecNumber>
    </recommendedName>
</protein>
<gene>
    <name evidence="11" type="primary">YUC11</name>
    <name evidence="11" type="ORF">CK203_020010</name>
</gene>
<dbReference type="EMBL" id="QGNW01000066">
    <property type="protein sequence ID" value="RVX03277.1"/>
    <property type="molecule type" value="Genomic_DNA"/>
</dbReference>
<dbReference type="Pfam" id="PF13738">
    <property type="entry name" value="Pyr_redox_3"/>
    <property type="match status" value="1"/>
</dbReference>
<sequence length="167" mass="18775">MHCSDYKNGKRFTNKEVLVVGCGNSGMEIAYDLWDHGAITSIVVRNPVHVVTKEMVLLGMLLLKYIPCKVVPTITKIEGDNVYFSNGKMNRFDAIIFATGYKSTVLKWLKESEDLFNEDGMPKKSFPNHWNGENGLYCVGFASRGLFGIARDAEHIANHIRGVMSRK</sequence>
<keyword evidence="8" id="KW-0073">Auxin biosynthesis</keyword>
<name>A0A438J2V2_VITVI</name>
<organism evidence="11 12">
    <name type="scientific">Vitis vinifera</name>
    <name type="common">Grape</name>
    <dbReference type="NCBI Taxonomy" id="29760"/>
    <lineage>
        <taxon>Eukaryota</taxon>
        <taxon>Viridiplantae</taxon>
        <taxon>Streptophyta</taxon>
        <taxon>Embryophyta</taxon>
        <taxon>Tracheophyta</taxon>
        <taxon>Spermatophyta</taxon>
        <taxon>Magnoliopsida</taxon>
        <taxon>eudicotyledons</taxon>
        <taxon>Gunneridae</taxon>
        <taxon>Pentapetalae</taxon>
        <taxon>rosids</taxon>
        <taxon>Vitales</taxon>
        <taxon>Vitaceae</taxon>
        <taxon>Viteae</taxon>
        <taxon>Vitis</taxon>
    </lineage>
</organism>
<evidence type="ECO:0000256" key="6">
    <source>
        <dbReference type="ARBA" id="ARBA00022857"/>
    </source>
</evidence>
<evidence type="ECO:0000256" key="10">
    <source>
        <dbReference type="ARBA" id="ARBA00047707"/>
    </source>
</evidence>
<comment type="catalytic activity">
    <reaction evidence="10">
        <text>indole-3-pyruvate + NADPH + O2 + H(+) = (indol-3-yl)acetate + CO2 + NADP(+) + H2O</text>
        <dbReference type="Rhea" id="RHEA:34331"/>
        <dbReference type="ChEBI" id="CHEBI:15377"/>
        <dbReference type="ChEBI" id="CHEBI:15378"/>
        <dbReference type="ChEBI" id="CHEBI:15379"/>
        <dbReference type="ChEBI" id="CHEBI:16526"/>
        <dbReference type="ChEBI" id="CHEBI:17640"/>
        <dbReference type="ChEBI" id="CHEBI:30854"/>
        <dbReference type="ChEBI" id="CHEBI:57783"/>
        <dbReference type="ChEBI" id="CHEBI:58349"/>
        <dbReference type="EC" id="1.14.13.168"/>
    </reaction>
</comment>
<reference evidence="11 12" key="1">
    <citation type="journal article" date="2018" name="PLoS Genet.">
        <title>Population sequencing reveals clonal diversity and ancestral inbreeding in the grapevine cultivar Chardonnay.</title>
        <authorList>
            <person name="Roach M.J."/>
            <person name="Johnson D.L."/>
            <person name="Bohlmann J."/>
            <person name="van Vuuren H.J."/>
            <person name="Jones S.J."/>
            <person name="Pretorius I.S."/>
            <person name="Schmidt S.A."/>
            <person name="Borneman A.R."/>
        </authorList>
    </citation>
    <scope>NUCLEOTIDE SEQUENCE [LARGE SCALE GENOMIC DNA]</scope>
    <source>
        <strain evidence="12">cv. Chardonnay</strain>
        <tissue evidence="11">Leaf</tissue>
    </source>
</reference>
<evidence type="ECO:0000256" key="2">
    <source>
        <dbReference type="ARBA" id="ARBA00004814"/>
    </source>
</evidence>
<dbReference type="AlphaFoldDB" id="A0A438J2V2"/>
<evidence type="ECO:0000256" key="9">
    <source>
        <dbReference type="ARBA" id="ARBA00039148"/>
    </source>
</evidence>
<evidence type="ECO:0000256" key="1">
    <source>
        <dbReference type="ARBA" id="ARBA00001974"/>
    </source>
</evidence>
<accession>A0A438J2V2</accession>
<dbReference type="InterPro" id="IPR050982">
    <property type="entry name" value="Auxin_biosynth/cation_transpt"/>
</dbReference>
<dbReference type="EC" id="1.14.13.168" evidence="9"/>
<dbReference type="GO" id="GO:0009851">
    <property type="term" value="P:auxin biosynthetic process"/>
    <property type="evidence" value="ECO:0007669"/>
    <property type="project" value="UniProtKB-KW"/>
</dbReference>
<evidence type="ECO:0000313" key="12">
    <source>
        <dbReference type="Proteomes" id="UP000288805"/>
    </source>
</evidence>
<evidence type="ECO:0000256" key="7">
    <source>
        <dbReference type="ARBA" id="ARBA00023002"/>
    </source>
</evidence>
<evidence type="ECO:0000256" key="4">
    <source>
        <dbReference type="ARBA" id="ARBA00022630"/>
    </source>
</evidence>
<dbReference type="SUPFAM" id="SSF51905">
    <property type="entry name" value="FAD/NAD(P)-binding domain"/>
    <property type="match status" value="2"/>
</dbReference>
<keyword evidence="11" id="KW-0670">Pyruvate</keyword>
<keyword evidence="7" id="KW-0560">Oxidoreductase</keyword>
<comment type="similarity">
    <text evidence="3">Belongs to the FMO family.</text>
</comment>
<dbReference type="GO" id="GO:0103075">
    <property type="term" value="F:indole-3-pyruvate monooxygenase activity"/>
    <property type="evidence" value="ECO:0007669"/>
    <property type="project" value="UniProtKB-EC"/>
</dbReference>
<proteinExistence type="inferred from homology"/>
<dbReference type="InterPro" id="IPR036188">
    <property type="entry name" value="FAD/NAD-bd_sf"/>
</dbReference>
<comment type="caution">
    <text evidence="11">The sequence shown here is derived from an EMBL/GenBank/DDBJ whole genome shotgun (WGS) entry which is preliminary data.</text>
</comment>
<keyword evidence="4" id="KW-0285">Flavoprotein</keyword>
<keyword evidence="11" id="KW-0503">Monooxygenase</keyword>